<keyword evidence="2" id="KW-1185">Reference proteome</keyword>
<dbReference type="AlphaFoldDB" id="A0A4Y2WHY3"/>
<dbReference type="EMBL" id="BGPR01060008">
    <property type="protein sequence ID" value="GBO35960.1"/>
    <property type="molecule type" value="Genomic_DNA"/>
</dbReference>
<evidence type="ECO:0008006" key="3">
    <source>
        <dbReference type="Google" id="ProtNLM"/>
    </source>
</evidence>
<dbReference type="OrthoDB" id="5292349at2759"/>
<sequence length="115" mass="12914">MEAPGTVTNKGNTVMNDTVAVVQDESLFGEELKFLVPRAACMFQSVTMTHIYQDVILEQHTNAFNRKKSTNGLASILSPDLNPIEHVWDMLGRRIAARQPLPPVYRNFGHCLMID</sequence>
<accession>A0A4Y2WHY3</accession>
<gene>
    <name evidence="1" type="ORF">AVEN_126850_1</name>
</gene>
<evidence type="ECO:0000313" key="2">
    <source>
        <dbReference type="Proteomes" id="UP000499080"/>
    </source>
</evidence>
<proteinExistence type="predicted"/>
<protein>
    <recommendedName>
        <fullName evidence="3">Tc1-like transposase DDE domain-containing protein</fullName>
    </recommendedName>
</protein>
<name>A0A4Y2WHY3_ARAVE</name>
<dbReference type="Proteomes" id="UP000499080">
    <property type="component" value="Unassembled WGS sequence"/>
</dbReference>
<organism evidence="1 2">
    <name type="scientific">Araneus ventricosus</name>
    <name type="common">Orbweaver spider</name>
    <name type="synonym">Epeira ventricosa</name>
    <dbReference type="NCBI Taxonomy" id="182803"/>
    <lineage>
        <taxon>Eukaryota</taxon>
        <taxon>Metazoa</taxon>
        <taxon>Ecdysozoa</taxon>
        <taxon>Arthropoda</taxon>
        <taxon>Chelicerata</taxon>
        <taxon>Arachnida</taxon>
        <taxon>Araneae</taxon>
        <taxon>Araneomorphae</taxon>
        <taxon>Entelegynae</taxon>
        <taxon>Araneoidea</taxon>
        <taxon>Araneidae</taxon>
        <taxon>Araneus</taxon>
    </lineage>
</organism>
<evidence type="ECO:0000313" key="1">
    <source>
        <dbReference type="EMBL" id="GBO35960.1"/>
    </source>
</evidence>
<comment type="caution">
    <text evidence="1">The sequence shown here is derived from an EMBL/GenBank/DDBJ whole genome shotgun (WGS) entry which is preliminary data.</text>
</comment>
<reference evidence="1 2" key="1">
    <citation type="journal article" date="2019" name="Sci. Rep.">
        <title>Orb-weaving spider Araneus ventricosus genome elucidates the spidroin gene catalogue.</title>
        <authorList>
            <person name="Kono N."/>
            <person name="Nakamura H."/>
            <person name="Ohtoshi R."/>
            <person name="Moran D.A.P."/>
            <person name="Shinohara A."/>
            <person name="Yoshida Y."/>
            <person name="Fujiwara M."/>
            <person name="Mori M."/>
            <person name="Tomita M."/>
            <person name="Arakawa K."/>
        </authorList>
    </citation>
    <scope>NUCLEOTIDE SEQUENCE [LARGE SCALE GENOMIC DNA]</scope>
</reference>